<dbReference type="EMBL" id="BLXT01003909">
    <property type="protein sequence ID" value="GFO07768.1"/>
    <property type="molecule type" value="Genomic_DNA"/>
</dbReference>
<dbReference type="PANTHER" id="PTHR47577:SF2">
    <property type="entry name" value="THAP DOMAIN CONTAINING 9"/>
    <property type="match status" value="1"/>
</dbReference>
<dbReference type="AlphaFoldDB" id="A0AAV4AMG9"/>
<organism evidence="1 2">
    <name type="scientific">Plakobranchus ocellatus</name>
    <dbReference type="NCBI Taxonomy" id="259542"/>
    <lineage>
        <taxon>Eukaryota</taxon>
        <taxon>Metazoa</taxon>
        <taxon>Spiralia</taxon>
        <taxon>Lophotrochozoa</taxon>
        <taxon>Mollusca</taxon>
        <taxon>Gastropoda</taxon>
        <taxon>Heterobranchia</taxon>
        <taxon>Euthyneura</taxon>
        <taxon>Panpulmonata</taxon>
        <taxon>Sacoglossa</taxon>
        <taxon>Placobranchoidea</taxon>
        <taxon>Plakobranchidae</taxon>
        <taxon>Plakobranchus</taxon>
    </lineage>
</organism>
<reference evidence="1 2" key="1">
    <citation type="journal article" date="2021" name="Elife">
        <title>Chloroplast acquisition without the gene transfer in kleptoplastic sea slugs, Plakobranchus ocellatus.</title>
        <authorList>
            <person name="Maeda T."/>
            <person name="Takahashi S."/>
            <person name="Yoshida T."/>
            <person name="Shimamura S."/>
            <person name="Takaki Y."/>
            <person name="Nagai Y."/>
            <person name="Toyoda A."/>
            <person name="Suzuki Y."/>
            <person name="Arimoto A."/>
            <person name="Ishii H."/>
            <person name="Satoh N."/>
            <person name="Nishiyama T."/>
            <person name="Hasebe M."/>
            <person name="Maruyama T."/>
            <person name="Minagawa J."/>
            <person name="Obokata J."/>
            <person name="Shigenobu S."/>
        </authorList>
    </citation>
    <scope>NUCLEOTIDE SEQUENCE [LARGE SCALE GENOMIC DNA]</scope>
</reference>
<sequence>MCLTDQNLPQGPGVPEALERAVLQEVGTDIAAFYDMLAHMLDTEPDNNHVFSLIKAVTSAYANNRGGLSKPSHSVVRVCNVTERLLQKLLCLTDQNLPQGPGVPEALERAVLQEVGTDRAVFYDMLAHMLDTEPDNNHVFSLIKAATSAYANVRMHQVAKQHIIHVTGKYVRKTMAKTVLFKQQ</sequence>
<proteinExistence type="predicted"/>
<keyword evidence="2" id="KW-1185">Reference proteome</keyword>
<gene>
    <name evidence="1" type="ORF">PoB_003427300</name>
</gene>
<evidence type="ECO:0000313" key="1">
    <source>
        <dbReference type="EMBL" id="GFO07768.1"/>
    </source>
</evidence>
<dbReference type="PANTHER" id="PTHR47577">
    <property type="entry name" value="THAP DOMAIN-CONTAINING PROTEIN 6"/>
    <property type="match status" value="1"/>
</dbReference>
<accession>A0AAV4AMG9</accession>
<protein>
    <submittedName>
        <fullName evidence="1">THAP domain containing 9</fullName>
    </submittedName>
</protein>
<name>A0AAV4AMG9_9GAST</name>
<comment type="caution">
    <text evidence="1">The sequence shown here is derived from an EMBL/GenBank/DDBJ whole genome shotgun (WGS) entry which is preliminary data.</text>
</comment>
<dbReference type="Proteomes" id="UP000735302">
    <property type="component" value="Unassembled WGS sequence"/>
</dbReference>
<evidence type="ECO:0000313" key="2">
    <source>
        <dbReference type="Proteomes" id="UP000735302"/>
    </source>
</evidence>